<accession>R9UPU5</accession>
<organism evidence="1 2">
    <name type="scientific">Paenibacillus mucilaginosus K02</name>
    <dbReference type="NCBI Taxonomy" id="997761"/>
    <lineage>
        <taxon>Bacteria</taxon>
        <taxon>Bacillati</taxon>
        <taxon>Bacillota</taxon>
        <taxon>Bacilli</taxon>
        <taxon>Bacillales</taxon>
        <taxon>Paenibacillaceae</taxon>
        <taxon>Paenibacillus</taxon>
    </lineage>
</organism>
<dbReference type="AlphaFoldDB" id="R9UPU5"/>
<dbReference type="KEGG" id="pmw:B2K_39285"/>
<dbReference type="EMBL" id="CP003422">
    <property type="protein sequence ID" value="AGN70675.1"/>
    <property type="molecule type" value="Genomic_DNA"/>
</dbReference>
<name>R9UPU5_9BACL</name>
<evidence type="ECO:0000313" key="1">
    <source>
        <dbReference type="EMBL" id="AGN70675.1"/>
    </source>
</evidence>
<gene>
    <name evidence="1" type="ORF">B2K_39285</name>
</gene>
<dbReference type="Proteomes" id="UP000007392">
    <property type="component" value="Chromosome"/>
</dbReference>
<dbReference type="HOGENOM" id="CLU_3331001_0_0_9"/>
<sequence>MVLLKKMVDLLDILSYNEAIVITYKIFQQKKSKGDFET</sequence>
<evidence type="ECO:0000313" key="2">
    <source>
        <dbReference type="Proteomes" id="UP000007392"/>
    </source>
</evidence>
<proteinExistence type="predicted"/>
<reference evidence="1 2" key="1">
    <citation type="submission" date="2013-06" db="EMBL/GenBank/DDBJ databases">
        <title>Complete genome sequence of Paenibacillus mucilaginosus K02.</title>
        <authorList>
            <person name="Xiao B."/>
            <person name="Sun L."/>
            <person name="Xiao L."/>
            <person name="Lian B."/>
        </authorList>
    </citation>
    <scope>NUCLEOTIDE SEQUENCE [LARGE SCALE GENOMIC DNA]</scope>
    <source>
        <strain evidence="1 2">K02</strain>
    </source>
</reference>
<protein>
    <submittedName>
        <fullName evidence="1">Uncharacterized protein</fullName>
    </submittedName>
</protein>